<dbReference type="PANTHER" id="PTHR31972">
    <property type="entry name" value="EXPRESSED PROTEIN"/>
    <property type="match status" value="1"/>
</dbReference>
<reference evidence="1" key="2">
    <citation type="submission" date="2023-06" db="EMBL/GenBank/DDBJ databases">
        <authorList>
            <person name="Ma L."/>
            <person name="Liu K.-W."/>
            <person name="Li Z."/>
            <person name="Hsiao Y.-Y."/>
            <person name="Qi Y."/>
            <person name="Fu T."/>
            <person name="Tang G."/>
            <person name="Zhang D."/>
            <person name="Sun W.-H."/>
            <person name="Liu D.-K."/>
            <person name="Li Y."/>
            <person name="Chen G.-Z."/>
            <person name="Liu X.-D."/>
            <person name="Liao X.-Y."/>
            <person name="Jiang Y.-T."/>
            <person name="Yu X."/>
            <person name="Hao Y."/>
            <person name="Huang J."/>
            <person name="Zhao X.-W."/>
            <person name="Ke S."/>
            <person name="Chen Y.-Y."/>
            <person name="Wu W.-L."/>
            <person name="Hsu J.-L."/>
            <person name="Lin Y.-F."/>
            <person name="Huang M.-D."/>
            <person name="Li C.-Y."/>
            <person name="Huang L."/>
            <person name="Wang Z.-W."/>
            <person name="Zhao X."/>
            <person name="Zhong W.-Y."/>
            <person name="Peng D.-H."/>
            <person name="Ahmad S."/>
            <person name="Lan S."/>
            <person name="Zhang J.-S."/>
            <person name="Tsai W.-C."/>
            <person name="Van De Peer Y."/>
            <person name="Liu Z.-J."/>
        </authorList>
    </citation>
    <scope>NUCLEOTIDE SEQUENCE</scope>
    <source>
        <strain evidence="1">CP</strain>
        <tissue evidence="1">Leaves</tissue>
    </source>
</reference>
<organism evidence="1 2">
    <name type="scientific">Acorus calamus</name>
    <name type="common">Sweet flag</name>
    <dbReference type="NCBI Taxonomy" id="4465"/>
    <lineage>
        <taxon>Eukaryota</taxon>
        <taxon>Viridiplantae</taxon>
        <taxon>Streptophyta</taxon>
        <taxon>Embryophyta</taxon>
        <taxon>Tracheophyta</taxon>
        <taxon>Spermatophyta</taxon>
        <taxon>Magnoliopsida</taxon>
        <taxon>Liliopsida</taxon>
        <taxon>Acoraceae</taxon>
        <taxon>Acorus</taxon>
    </lineage>
</organism>
<keyword evidence="2" id="KW-1185">Reference proteome</keyword>
<gene>
    <name evidence="1" type="ORF">QJS10_CPB13g01669</name>
</gene>
<comment type="caution">
    <text evidence="1">The sequence shown here is derived from an EMBL/GenBank/DDBJ whole genome shotgun (WGS) entry which is preliminary data.</text>
</comment>
<evidence type="ECO:0000313" key="2">
    <source>
        <dbReference type="Proteomes" id="UP001180020"/>
    </source>
</evidence>
<evidence type="ECO:0000313" key="1">
    <source>
        <dbReference type="EMBL" id="KAK1300865.1"/>
    </source>
</evidence>
<dbReference type="PANTHER" id="PTHR31972:SF48">
    <property type="entry name" value="OS04G0407500 PROTEIN"/>
    <property type="match status" value="1"/>
</dbReference>
<dbReference type="AlphaFoldDB" id="A0AAV9DI43"/>
<proteinExistence type="predicted"/>
<dbReference type="EMBL" id="JAUJYO010000013">
    <property type="protein sequence ID" value="KAK1300865.1"/>
    <property type="molecule type" value="Genomic_DNA"/>
</dbReference>
<dbReference type="InterPro" id="IPR008586">
    <property type="entry name" value="DUF868_pln"/>
</dbReference>
<sequence length="292" mass="32850">MRDLATCFGEHAVKVSDSYCSGSSSSSSPATHRSVLTAVSSLYSITLSTHNRLLIRLTWLNNPPCFTLSFADGHHFSPSTTPSDPSKTHIKKKKGSRFFDHGDSRINAVWDLSSAKYAAGGSEPVSDFFVAVAVDGREHAVIAGDKKPFFCGGSQAESAMVARKEEVIGLTNYSTKARFCEVGLDHEITIRLRESEMAMFVDRKRVVFVESLQWNFRGCQTVFIEGLPVDVMWDVHDWRFNGSSGRSVILFRRRSELKSRLWMEEKELEEKETKWDDKNRFSLLVSASKSFI</sequence>
<dbReference type="Pfam" id="PF05910">
    <property type="entry name" value="DUF868"/>
    <property type="match status" value="1"/>
</dbReference>
<reference evidence="1" key="1">
    <citation type="journal article" date="2023" name="Nat. Commun.">
        <title>Diploid and tetraploid genomes of Acorus and the evolution of monocots.</title>
        <authorList>
            <person name="Ma L."/>
            <person name="Liu K.W."/>
            <person name="Li Z."/>
            <person name="Hsiao Y.Y."/>
            <person name="Qi Y."/>
            <person name="Fu T."/>
            <person name="Tang G.D."/>
            <person name="Zhang D."/>
            <person name="Sun W.H."/>
            <person name="Liu D.K."/>
            <person name="Li Y."/>
            <person name="Chen G.Z."/>
            <person name="Liu X.D."/>
            <person name="Liao X.Y."/>
            <person name="Jiang Y.T."/>
            <person name="Yu X."/>
            <person name="Hao Y."/>
            <person name="Huang J."/>
            <person name="Zhao X.W."/>
            <person name="Ke S."/>
            <person name="Chen Y.Y."/>
            <person name="Wu W.L."/>
            <person name="Hsu J.L."/>
            <person name="Lin Y.F."/>
            <person name="Huang M.D."/>
            <person name="Li C.Y."/>
            <person name="Huang L."/>
            <person name="Wang Z.W."/>
            <person name="Zhao X."/>
            <person name="Zhong W.Y."/>
            <person name="Peng D.H."/>
            <person name="Ahmad S."/>
            <person name="Lan S."/>
            <person name="Zhang J.S."/>
            <person name="Tsai W.C."/>
            <person name="Van de Peer Y."/>
            <person name="Liu Z.J."/>
        </authorList>
    </citation>
    <scope>NUCLEOTIDE SEQUENCE</scope>
    <source>
        <strain evidence="1">CP</strain>
    </source>
</reference>
<dbReference type="Proteomes" id="UP001180020">
    <property type="component" value="Unassembled WGS sequence"/>
</dbReference>
<protein>
    <submittedName>
        <fullName evidence="1">Uncharacterized protein</fullName>
    </submittedName>
</protein>
<name>A0AAV9DI43_ACOCL</name>
<accession>A0AAV9DI43</accession>